<dbReference type="InterPro" id="IPR011990">
    <property type="entry name" value="TPR-like_helical_dom_sf"/>
</dbReference>
<dbReference type="Gene3D" id="1.25.40.390">
    <property type="match status" value="2"/>
</dbReference>
<keyword evidence="2" id="KW-1185">Reference proteome</keyword>
<dbReference type="RefSeq" id="WP_036873837.1">
    <property type="nucleotide sequence ID" value="NZ_JRFA01000014.1"/>
</dbReference>
<name>A0A0A2E6F7_9PORP</name>
<protein>
    <submittedName>
        <fullName evidence="1">Susd and RagB outer membrane lipoprotein domain protein</fullName>
    </submittedName>
</protein>
<dbReference type="AlphaFoldDB" id="A0A0A2E6F7"/>
<accession>A0A0A2E6F7</accession>
<gene>
    <name evidence="1" type="ORF">HQ47_05540</name>
</gene>
<proteinExistence type="predicted"/>
<evidence type="ECO:0000313" key="2">
    <source>
        <dbReference type="Proteomes" id="UP000030103"/>
    </source>
</evidence>
<dbReference type="PROSITE" id="PS51257">
    <property type="entry name" value="PROKAR_LIPOPROTEIN"/>
    <property type="match status" value="1"/>
</dbReference>
<keyword evidence="1" id="KW-0449">Lipoprotein</keyword>
<dbReference type="SUPFAM" id="SSF48452">
    <property type="entry name" value="TPR-like"/>
    <property type="match status" value="1"/>
</dbReference>
<dbReference type="OrthoDB" id="1109828at2"/>
<dbReference type="eggNOG" id="ENOG502Z8DZ">
    <property type="taxonomic scope" value="Bacteria"/>
</dbReference>
<dbReference type="EMBL" id="JRFA01000014">
    <property type="protein sequence ID" value="KGN74493.1"/>
    <property type="molecule type" value="Genomic_DNA"/>
</dbReference>
<dbReference type="Proteomes" id="UP000030103">
    <property type="component" value="Unassembled WGS sequence"/>
</dbReference>
<dbReference type="InterPro" id="IPR024302">
    <property type="entry name" value="SusD-like"/>
</dbReference>
<organism evidence="1 2">
    <name type="scientific">Porphyromonas macacae</name>
    <dbReference type="NCBI Taxonomy" id="28115"/>
    <lineage>
        <taxon>Bacteria</taxon>
        <taxon>Pseudomonadati</taxon>
        <taxon>Bacteroidota</taxon>
        <taxon>Bacteroidia</taxon>
        <taxon>Bacteroidales</taxon>
        <taxon>Porphyromonadaceae</taxon>
        <taxon>Porphyromonas</taxon>
    </lineage>
</organism>
<evidence type="ECO:0000313" key="1">
    <source>
        <dbReference type="EMBL" id="KGN74493.1"/>
    </source>
</evidence>
<dbReference type="Pfam" id="PF12741">
    <property type="entry name" value="SusD-like"/>
    <property type="match status" value="2"/>
</dbReference>
<sequence>MKQLKYIFGSLAVVGLFGLTGCSDFDDVNVNPNDTTEEQILTEYLVNKSIVQAQLDPDVSERSFVLYWKDAAQMQRSESGFQTGRSDDGWTSNYYGNATVNCLKPINLAIQHADKLIQSGTFRPAEKTMREAARVWRVYLLSELTDCFGPVSIGDYSSGKDPEYSSTEEVYMYMLKELKEAAEALKSSPEVSDKDISALDKAYGFNPAKWRKYANSMRMRLAMRLSEVKPDVARSNFEEAAAAGGILEAADRFQIIMRDEWAPLVNVMSRQWNTQYVSPVISNLTIGLGGVNSKESLPAKLHEYVKEENYAGMRLEQHLSTLTTSPLSEYFLDGLPAIMDPRTYKLFPIPGDFDNPDFCYFPSWADKYSKTTKRPLKDPNNPDKDLMELDAKYTWNIFPGGSYGKKGDLNRLMDYIGPEPRLGMTYREGYKNEAHKYRIFFAEWETNFLLAEASVRGWKVPKDGKNAYEDGIKQSFAFVGADHVDKYLKSTSYNRVGTSVSWDHVQEPQGTVKMNYVDGYTKAPGTIDYHYPELANRLYTAAYNDRLTKIITQKFIANTPWLPLEAWSDHRRLGLPFFNTPVIEKSIALMPQLTQSNYKVAQVNFFPQRIPYPSSIKNGNPQGYNGAVQKLGGKDEVFTPLWWAKKK</sequence>
<reference evidence="1 2" key="1">
    <citation type="submission" date="2014-09" db="EMBL/GenBank/DDBJ databases">
        <title>Draft Genome Sequence of Porphyromonas macacae COT-192_OH2859.</title>
        <authorList>
            <person name="Wallis C."/>
            <person name="Deusch O."/>
            <person name="O'Flynn C."/>
            <person name="Davis I."/>
            <person name="Horsfall A."/>
            <person name="Kirkwood N."/>
            <person name="Harris S."/>
            <person name="Eisen J.A."/>
            <person name="Coil D.A."/>
            <person name="Darling A.E."/>
            <person name="Jospin G."/>
            <person name="Alexiev A."/>
        </authorList>
    </citation>
    <scope>NUCLEOTIDE SEQUENCE [LARGE SCALE GENOMIC DNA]</scope>
    <source>
        <strain evidence="2">COT-192 OH2859</strain>
    </source>
</reference>
<dbReference type="STRING" id="28115.HQ47_05540"/>
<comment type="caution">
    <text evidence="1">The sequence shown here is derived from an EMBL/GenBank/DDBJ whole genome shotgun (WGS) entry which is preliminary data.</text>
</comment>